<dbReference type="Proteomes" id="UP001500350">
    <property type="component" value="Unassembled WGS sequence"/>
</dbReference>
<dbReference type="RefSeq" id="WP_147362698.1">
    <property type="nucleotide sequence ID" value="NZ_BAAANW010000006.1"/>
</dbReference>
<proteinExistence type="predicted"/>
<protein>
    <recommendedName>
        <fullName evidence="3">DUF3592 domain-containing protein</fullName>
    </recommendedName>
</protein>
<dbReference type="EMBL" id="BAAANW010000006">
    <property type="protein sequence ID" value="GAA1560791.1"/>
    <property type="molecule type" value="Genomic_DNA"/>
</dbReference>
<evidence type="ECO:0000313" key="2">
    <source>
        <dbReference type="Proteomes" id="UP001500350"/>
    </source>
</evidence>
<reference evidence="1 2" key="1">
    <citation type="journal article" date="2019" name="Int. J. Syst. Evol. Microbiol.">
        <title>The Global Catalogue of Microorganisms (GCM) 10K type strain sequencing project: providing services to taxonomists for standard genome sequencing and annotation.</title>
        <authorList>
            <consortium name="The Broad Institute Genomics Platform"/>
            <consortium name="The Broad Institute Genome Sequencing Center for Infectious Disease"/>
            <person name="Wu L."/>
            <person name="Ma J."/>
        </authorList>
    </citation>
    <scope>NUCLEOTIDE SEQUENCE [LARGE SCALE GENOMIC DNA]</scope>
    <source>
        <strain evidence="1 2">JCM 14589</strain>
    </source>
</reference>
<organism evidence="1 2">
    <name type="scientific">Dermacoccus profundi</name>
    <dbReference type="NCBI Taxonomy" id="322602"/>
    <lineage>
        <taxon>Bacteria</taxon>
        <taxon>Bacillati</taxon>
        <taxon>Actinomycetota</taxon>
        <taxon>Actinomycetes</taxon>
        <taxon>Micrococcales</taxon>
        <taxon>Dermacoccaceae</taxon>
        <taxon>Dermacoccus</taxon>
    </lineage>
</organism>
<sequence length="146" mass="15846">MSSCTTTDPPMKRSAAVFLIGLLAFATVAFCGIGAMAWLQAVQDRATEPVKVHGVVTDRFSGGGAGKSPRLAIYLDDRRLGFIEGERRVGEEVEVNRLGSGQYSWDRPSAYGHLLIPLALLVRLIPETFAVRSIVRGQRGATSTRR</sequence>
<keyword evidence="2" id="KW-1185">Reference proteome</keyword>
<evidence type="ECO:0000313" key="1">
    <source>
        <dbReference type="EMBL" id="GAA1560791.1"/>
    </source>
</evidence>
<accession>A0ABN2CQX7</accession>
<comment type="caution">
    <text evidence="1">The sequence shown here is derived from an EMBL/GenBank/DDBJ whole genome shotgun (WGS) entry which is preliminary data.</text>
</comment>
<name>A0ABN2CQX7_9MICO</name>
<evidence type="ECO:0008006" key="3">
    <source>
        <dbReference type="Google" id="ProtNLM"/>
    </source>
</evidence>
<gene>
    <name evidence="1" type="ORF">GCM10009763_06720</name>
</gene>